<name>A0A066W1Y8_TILAU</name>
<proteinExistence type="predicted"/>
<dbReference type="GeneID" id="25265956"/>
<feature type="region of interest" description="Disordered" evidence="1">
    <location>
        <begin position="29"/>
        <end position="48"/>
    </location>
</feature>
<dbReference type="Proteomes" id="UP000027361">
    <property type="component" value="Unassembled WGS sequence"/>
</dbReference>
<evidence type="ECO:0000313" key="3">
    <source>
        <dbReference type="Proteomes" id="UP000027361"/>
    </source>
</evidence>
<gene>
    <name evidence="2" type="ORF">K437DRAFT_267738</name>
</gene>
<reference evidence="2 3" key="1">
    <citation type="submission" date="2014-05" db="EMBL/GenBank/DDBJ databases">
        <title>Draft genome sequence of a rare smut relative, Tilletiaria anomala UBC 951.</title>
        <authorList>
            <consortium name="DOE Joint Genome Institute"/>
            <person name="Toome M."/>
            <person name="Kuo A."/>
            <person name="Henrissat B."/>
            <person name="Lipzen A."/>
            <person name="Tritt A."/>
            <person name="Yoshinaga Y."/>
            <person name="Zane M."/>
            <person name="Barry K."/>
            <person name="Grigoriev I.V."/>
            <person name="Spatafora J.W."/>
            <person name="Aimea M.C."/>
        </authorList>
    </citation>
    <scope>NUCLEOTIDE SEQUENCE [LARGE SCALE GENOMIC DNA]</scope>
    <source>
        <strain evidence="2 3">UBC 951</strain>
    </source>
</reference>
<keyword evidence="3" id="KW-1185">Reference proteome</keyword>
<dbReference type="HOGENOM" id="CLU_1355495_0_0_1"/>
<evidence type="ECO:0000256" key="1">
    <source>
        <dbReference type="SAM" id="MobiDB-lite"/>
    </source>
</evidence>
<evidence type="ECO:0000313" key="2">
    <source>
        <dbReference type="EMBL" id="KDN47967.1"/>
    </source>
</evidence>
<comment type="caution">
    <text evidence="2">The sequence shown here is derived from an EMBL/GenBank/DDBJ whole genome shotgun (WGS) entry which is preliminary data.</text>
</comment>
<feature type="region of interest" description="Disordered" evidence="1">
    <location>
        <begin position="145"/>
        <end position="165"/>
    </location>
</feature>
<feature type="compositionally biased region" description="Polar residues" evidence="1">
    <location>
        <begin position="145"/>
        <end position="154"/>
    </location>
</feature>
<dbReference type="AlphaFoldDB" id="A0A066W1Y8"/>
<sequence>MLIQQQALVTAISVDDALADLRALKSQSTSSSSAKVTKNPDATDDGHSTEGLLALGRKLLASNSSSIAGPSAGALTITDLASFDAALDTLFPAPSRRSQGEREEVTAPATMAKANTAAVEAARYYIQICSDCLRFDGSTLLPGSSRSQKVSDTAFSRPDIDPREPSHIDRMYKQVAEMQSRTDEAVAQLKTAIERLEALSKR</sequence>
<accession>A0A066W1Y8</accession>
<dbReference type="EMBL" id="JMSN01000027">
    <property type="protein sequence ID" value="KDN47967.1"/>
    <property type="molecule type" value="Genomic_DNA"/>
</dbReference>
<dbReference type="RefSeq" id="XP_013243986.1">
    <property type="nucleotide sequence ID" value="XM_013388532.1"/>
</dbReference>
<dbReference type="InParanoid" id="A0A066W1Y8"/>
<protein>
    <submittedName>
        <fullName evidence="2">Uncharacterized protein</fullName>
    </submittedName>
</protein>
<organism evidence="2 3">
    <name type="scientific">Tilletiaria anomala (strain ATCC 24038 / CBS 436.72 / UBC 951)</name>
    <dbReference type="NCBI Taxonomy" id="1037660"/>
    <lineage>
        <taxon>Eukaryota</taxon>
        <taxon>Fungi</taxon>
        <taxon>Dikarya</taxon>
        <taxon>Basidiomycota</taxon>
        <taxon>Ustilaginomycotina</taxon>
        <taxon>Exobasidiomycetes</taxon>
        <taxon>Georgefischeriales</taxon>
        <taxon>Tilletiariaceae</taxon>
        <taxon>Tilletiaria</taxon>
    </lineage>
</organism>